<dbReference type="PANTHER" id="PTHR12930:SF0">
    <property type="entry name" value="RING FINGER PROTEIN 113B"/>
    <property type="match status" value="1"/>
</dbReference>
<dbReference type="InterPro" id="IPR036855">
    <property type="entry name" value="Znf_CCCH_sf"/>
</dbReference>
<keyword evidence="7" id="KW-0747">Spliceosome</keyword>
<comment type="function">
    <text evidence="1 7">Involved in pre-mRNA splicing.</text>
</comment>
<gene>
    <name evidence="11" type="primary">CWC24</name>
    <name evidence="11" type="ORF">H4R18_003514</name>
</gene>
<feature type="zinc finger region" description="C3H1-type" evidence="6">
    <location>
        <begin position="172"/>
        <end position="200"/>
    </location>
</feature>
<proteinExistence type="inferred from homology"/>
<evidence type="ECO:0000256" key="3">
    <source>
        <dbReference type="ARBA" id="ARBA00022723"/>
    </source>
</evidence>
<dbReference type="SUPFAM" id="SSF57850">
    <property type="entry name" value="RING/U-box"/>
    <property type="match status" value="1"/>
</dbReference>
<evidence type="ECO:0000256" key="6">
    <source>
        <dbReference type="PROSITE-ProRule" id="PRU00723"/>
    </source>
</evidence>
<dbReference type="PROSITE" id="PS00518">
    <property type="entry name" value="ZF_RING_1"/>
    <property type="match status" value="1"/>
</dbReference>
<dbReference type="InterPro" id="IPR013083">
    <property type="entry name" value="Znf_RING/FYVE/PHD"/>
</dbReference>
<evidence type="ECO:0000256" key="7">
    <source>
        <dbReference type="RuleBase" id="RU367110"/>
    </source>
</evidence>
<keyword evidence="7" id="KW-0539">Nucleus</keyword>
<keyword evidence="5 6" id="KW-0862">Zinc</keyword>
<evidence type="ECO:0000256" key="1">
    <source>
        <dbReference type="ARBA" id="ARBA00003777"/>
    </source>
</evidence>
<comment type="subunit">
    <text evidence="7">Associated with the spliceosome.</text>
</comment>
<dbReference type="InterPro" id="IPR039971">
    <property type="entry name" value="CWC24-like"/>
</dbReference>
<dbReference type="InterPro" id="IPR017907">
    <property type="entry name" value="Znf_RING_CS"/>
</dbReference>
<organism evidence="11 12">
    <name type="scientific">Coemansia javaensis</name>
    <dbReference type="NCBI Taxonomy" id="2761396"/>
    <lineage>
        <taxon>Eukaryota</taxon>
        <taxon>Fungi</taxon>
        <taxon>Fungi incertae sedis</taxon>
        <taxon>Zoopagomycota</taxon>
        <taxon>Kickxellomycotina</taxon>
        <taxon>Kickxellomycetes</taxon>
        <taxon>Kickxellales</taxon>
        <taxon>Kickxellaceae</taxon>
        <taxon>Coemansia</taxon>
    </lineage>
</organism>
<reference evidence="11" key="1">
    <citation type="submission" date="2022-07" db="EMBL/GenBank/DDBJ databases">
        <title>Phylogenomic reconstructions and comparative analyses of Kickxellomycotina fungi.</title>
        <authorList>
            <person name="Reynolds N.K."/>
            <person name="Stajich J.E."/>
            <person name="Barry K."/>
            <person name="Grigoriev I.V."/>
            <person name="Crous P."/>
            <person name="Smith M.E."/>
        </authorList>
    </citation>
    <scope>NUCLEOTIDE SEQUENCE</scope>
    <source>
        <strain evidence="11">NBRC 105414</strain>
    </source>
</reference>
<feature type="compositionally biased region" description="Low complexity" evidence="8">
    <location>
        <begin position="115"/>
        <end position="136"/>
    </location>
</feature>
<evidence type="ECO:0000256" key="5">
    <source>
        <dbReference type="ARBA" id="ARBA00022833"/>
    </source>
</evidence>
<dbReference type="Gene3D" id="3.30.40.10">
    <property type="entry name" value="Zinc/RING finger domain, C3HC4 (zinc finger)"/>
    <property type="match status" value="1"/>
</dbReference>
<keyword evidence="4 6" id="KW-0863">Zinc-finger</keyword>
<feature type="compositionally biased region" description="Basic and acidic residues" evidence="8">
    <location>
        <begin position="90"/>
        <end position="108"/>
    </location>
</feature>
<dbReference type="GO" id="GO:0034247">
    <property type="term" value="P:snoRNA splicing"/>
    <property type="evidence" value="ECO:0007669"/>
    <property type="project" value="TreeGrafter"/>
</dbReference>
<dbReference type="Pfam" id="PF13923">
    <property type="entry name" value="zf-C3HC4_2"/>
    <property type="match status" value="1"/>
</dbReference>
<dbReference type="Pfam" id="PF00642">
    <property type="entry name" value="zf-CCCH"/>
    <property type="match status" value="1"/>
</dbReference>
<dbReference type="InterPro" id="IPR001841">
    <property type="entry name" value="Znf_RING"/>
</dbReference>
<evidence type="ECO:0000259" key="10">
    <source>
        <dbReference type="PROSITE" id="PS50103"/>
    </source>
</evidence>
<dbReference type="Proteomes" id="UP001140217">
    <property type="component" value="Unassembled WGS sequence"/>
</dbReference>
<dbReference type="GO" id="GO:0016746">
    <property type="term" value="F:acyltransferase activity"/>
    <property type="evidence" value="ECO:0007669"/>
    <property type="project" value="UniProtKB-KW"/>
</dbReference>
<comment type="caution">
    <text evidence="11">The sequence shown here is derived from an EMBL/GenBank/DDBJ whole genome shotgun (WGS) entry which is preliminary data.</text>
</comment>
<sequence>MSDAPNPEAANPPLFKRGRRRGANANLRKRAADDGEGALAAADGAPEADIVRGGAGAGPRPAKQARQARQAEHADQAEQPAAADGQAPKVEYHYRRAMDATRTEEHTAPAEVKANRAAKASADNADSTDNADSAGDMYRGQKAYTNRAAGTGSMRAGPVRAPTNVRTTSVVDYQPNVCKDYKETGFCGYGDSCIFLHDRGVYKTGWQLEKEFEEQQRQQGVRRDDPRLWQTERDGAAADKAAAGSSKAAEVPFACLICRKPFKDPVVTRCQHYFCEACALARYRKSPKCLACGAATGGAFKRAKGLAAKQAP</sequence>
<keyword evidence="12" id="KW-1185">Reference proteome</keyword>
<feature type="domain" description="C3H1-type" evidence="10">
    <location>
        <begin position="172"/>
        <end position="200"/>
    </location>
</feature>
<dbReference type="GO" id="GO:0003677">
    <property type="term" value="F:DNA binding"/>
    <property type="evidence" value="ECO:0007669"/>
    <property type="project" value="UniProtKB-UniRule"/>
</dbReference>
<comment type="similarity">
    <text evidence="2 7">Belongs to the CWC24 family.</text>
</comment>
<dbReference type="PROSITE" id="PS50103">
    <property type="entry name" value="ZF_C3H1"/>
    <property type="match status" value="1"/>
</dbReference>
<dbReference type="SUPFAM" id="SSF90229">
    <property type="entry name" value="CCCH zinc finger"/>
    <property type="match status" value="1"/>
</dbReference>
<keyword evidence="7" id="KW-0238">DNA-binding</keyword>
<feature type="compositionally biased region" description="Basic and acidic residues" evidence="8">
    <location>
        <begin position="214"/>
        <end position="237"/>
    </location>
</feature>
<accession>A0A9W8LIG8</accession>
<keyword evidence="7" id="KW-0508">mRNA splicing</keyword>
<keyword evidence="11" id="KW-0012">Acyltransferase</keyword>
<comment type="subcellular location">
    <subcellularLocation>
        <location evidence="7">Nucleus</location>
    </subcellularLocation>
</comment>
<evidence type="ECO:0000313" key="11">
    <source>
        <dbReference type="EMBL" id="KAJ2780336.1"/>
    </source>
</evidence>
<dbReference type="Gene3D" id="4.10.1000.10">
    <property type="entry name" value="Zinc finger, CCCH-type"/>
    <property type="match status" value="1"/>
</dbReference>
<evidence type="ECO:0000259" key="9">
    <source>
        <dbReference type="PROSITE" id="PS50089"/>
    </source>
</evidence>
<keyword evidence="3 6" id="KW-0479">Metal-binding</keyword>
<dbReference type="PROSITE" id="PS50089">
    <property type="entry name" value="ZF_RING_2"/>
    <property type="match status" value="1"/>
</dbReference>
<evidence type="ECO:0000313" key="12">
    <source>
        <dbReference type="Proteomes" id="UP001140217"/>
    </source>
</evidence>
<dbReference type="FunFam" id="3.30.40.10:FF:000045">
    <property type="entry name" value="RING finger protein 113A"/>
    <property type="match status" value="1"/>
</dbReference>
<name>A0A9W8LIG8_9FUNG</name>
<dbReference type="OrthoDB" id="25761at2759"/>
<dbReference type="AlphaFoldDB" id="A0A9W8LIG8"/>
<feature type="region of interest" description="Disordered" evidence="8">
    <location>
        <begin position="1"/>
        <end position="138"/>
    </location>
</feature>
<keyword evidence="11" id="KW-0808">Transferase</keyword>
<feature type="region of interest" description="Disordered" evidence="8">
    <location>
        <begin position="214"/>
        <end position="241"/>
    </location>
</feature>
<dbReference type="PANTHER" id="PTHR12930">
    <property type="entry name" value="ZINC FINGER PROTEIN 183"/>
    <property type="match status" value="1"/>
</dbReference>
<dbReference type="GO" id="GO:0008270">
    <property type="term" value="F:zinc ion binding"/>
    <property type="evidence" value="ECO:0007669"/>
    <property type="project" value="UniProtKB-KW"/>
</dbReference>
<dbReference type="InterPro" id="IPR000571">
    <property type="entry name" value="Znf_CCCH"/>
</dbReference>
<dbReference type="CDD" id="cd16539">
    <property type="entry name" value="RING-HC_RNF113A_B"/>
    <property type="match status" value="1"/>
</dbReference>
<feature type="domain" description="RING-type" evidence="9">
    <location>
        <begin position="255"/>
        <end position="292"/>
    </location>
</feature>
<evidence type="ECO:0000256" key="2">
    <source>
        <dbReference type="ARBA" id="ARBA00009161"/>
    </source>
</evidence>
<evidence type="ECO:0000256" key="4">
    <source>
        <dbReference type="ARBA" id="ARBA00022771"/>
    </source>
</evidence>
<dbReference type="GO" id="GO:0006397">
    <property type="term" value="P:mRNA processing"/>
    <property type="evidence" value="ECO:0007669"/>
    <property type="project" value="UniProtKB-KW"/>
</dbReference>
<dbReference type="SMART" id="SM00184">
    <property type="entry name" value="RING"/>
    <property type="match status" value="1"/>
</dbReference>
<evidence type="ECO:0000256" key="8">
    <source>
        <dbReference type="SAM" id="MobiDB-lite"/>
    </source>
</evidence>
<dbReference type="EMBL" id="JANBUL010000142">
    <property type="protein sequence ID" value="KAJ2780336.1"/>
    <property type="molecule type" value="Genomic_DNA"/>
</dbReference>
<keyword evidence="7" id="KW-0507">mRNA processing</keyword>
<feature type="compositionally biased region" description="Low complexity" evidence="8">
    <location>
        <begin position="37"/>
        <end position="48"/>
    </location>
</feature>
<dbReference type="SMART" id="SM00356">
    <property type="entry name" value="ZnF_C3H1"/>
    <property type="match status" value="1"/>
</dbReference>
<protein>
    <recommendedName>
        <fullName evidence="7">Pre-mRNA-splicing factor CWC24</fullName>
    </recommendedName>
</protein>
<dbReference type="GO" id="GO:0005684">
    <property type="term" value="C:U2-type spliceosomal complex"/>
    <property type="evidence" value="ECO:0007669"/>
    <property type="project" value="TreeGrafter"/>
</dbReference>
<feature type="compositionally biased region" description="Low complexity" evidence="8">
    <location>
        <begin position="58"/>
        <end position="68"/>
    </location>
</feature>